<keyword evidence="1" id="KW-0472">Membrane</keyword>
<dbReference type="PANTHER" id="PTHR34989:SF1">
    <property type="entry name" value="PROTEIN HDED"/>
    <property type="match status" value="1"/>
</dbReference>
<gene>
    <name evidence="2" type="ORF">DI595_00895</name>
</gene>
<evidence type="ECO:0000313" key="3">
    <source>
        <dbReference type="Proteomes" id="UP000249769"/>
    </source>
</evidence>
<dbReference type="EMBL" id="QFOL01000003">
    <property type="protein sequence ID" value="PZP54167.1"/>
    <property type="molecule type" value="Genomic_DNA"/>
</dbReference>
<feature type="transmembrane region" description="Helical" evidence="1">
    <location>
        <begin position="76"/>
        <end position="96"/>
    </location>
</feature>
<dbReference type="Proteomes" id="UP000249769">
    <property type="component" value="Unassembled WGS sequence"/>
</dbReference>
<accession>A0A2W5FK58</accession>
<protein>
    <recommendedName>
        <fullName evidence="4">HdeD protein</fullName>
    </recommendedName>
</protein>
<feature type="transmembrane region" description="Helical" evidence="1">
    <location>
        <begin position="135"/>
        <end position="154"/>
    </location>
</feature>
<dbReference type="Pfam" id="PF03729">
    <property type="entry name" value="DUF308"/>
    <property type="match status" value="1"/>
</dbReference>
<dbReference type="GO" id="GO:0005886">
    <property type="term" value="C:plasma membrane"/>
    <property type="evidence" value="ECO:0007669"/>
    <property type="project" value="TreeGrafter"/>
</dbReference>
<dbReference type="PANTHER" id="PTHR34989">
    <property type="entry name" value="PROTEIN HDED"/>
    <property type="match status" value="1"/>
</dbReference>
<dbReference type="InterPro" id="IPR005325">
    <property type="entry name" value="DUF308_memb"/>
</dbReference>
<comment type="caution">
    <text evidence="2">The sequence shown here is derived from an EMBL/GenBank/DDBJ whole genome shotgun (WGS) entry which is preliminary data.</text>
</comment>
<evidence type="ECO:0000313" key="2">
    <source>
        <dbReference type="EMBL" id="PZP54167.1"/>
    </source>
</evidence>
<feature type="transmembrane region" description="Helical" evidence="1">
    <location>
        <begin position="102"/>
        <end position="123"/>
    </location>
</feature>
<organism evidence="2 3">
    <name type="scientific">Agrobacterium fabrum</name>
    <dbReference type="NCBI Taxonomy" id="1176649"/>
    <lineage>
        <taxon>Bacteria</taxon>
        <taxon>Pseudomonadati</taxon>
        <taxon>Pseudomonadota</taxon>
        <taxon>Alphaproteobacteria</taxon>
        <taxon>Hyphomicrobiales</taxon>
        <taxon>Rhizobiaceae</taxon>
        <taxon>Rhizobium/Agrobacterium group</taxon>
        <taxon>Agrobacterium</taxon>
        <taxon>Agrobacterium tumefaciens complex</taxon>
    </lineage>
</organism>
<dbReference type="InterPro" id="IPR052712">
    <property type="entry name" value="Acid_resist_chaperone_HdeD"/>
</dbReference>
<dbReference type="AlphaFoldDB" id="A0A2W5FK58"/>
<evidence type="ECO:0008006" key="4">
    <source>
        <dbReference type="Google" id="ProtNLM"/>
    </source>
</evidence>
<feature type="transmembrane region" description="Helical" evidence="1">
    <location>
        <begin position="50"/>
        <end position="69"/>
    </location>
</feature>
<sequence>MTSIGQIAGRPEAFADARKNWGWFFALGVMFLTLGAIAAGNLFYSTIAAVLYAGVFMMLAGALQLLHAFRIRSWGGFFLWFASGALYTGAGAATLVNPGFASVILTLLLALLTIMSGTSRLVLGWRARQTKAWGWLVASGGVTTVAGLVFLLGWPINSVWLLGLLLTLDLMFQGVMLIGFACQWGTVSTVPDNNFK</sequence>
<feature type="transmembrane region" description="Helical" evidence="1">
    <location>
        <begin position="160"/>
        <end position="182"/>
    </location>
</feature>
<keyword evidence="1" id="KW-1133">Transmembrane helix</keyword>
<reference evidence="2 3" key="1">
    <citation type="submission" date="2017-08" db="EMBL/GenBank/DDBJ databases">
        <title>Infants hospitalized years apart are colonized by the same room-sourced microbial strains.</title>
        <authorList>
            <person name="Brooks B."/>
            <person name="Olm M.R."/>
            <person name="Firek B.A."/>
            <person name="Baker R."/>
            <person name="Thomas B.C."/>
            <person name="Morowitz M.J."/>
            <person name="Banfield J.F."/>
        </authorList>
    </citation>
    <scope>NUCLEOTIDE SEQUENCE [LARGE SCALE GENOMIC DNA]</scope>
    <source>
        <strain evidence="2">S2_009_000_R2_73</strain>
    </source>
</reference>
<evidence type="ECO:0000256" key="1">
    <source>
        <dbReference type="SAM" id="Phobius"/>
    </source>
</evidence>
<name>A0A2W5FK58_9HYPH</name>
<feature type="transmembrane region" description="Helical" evidence="1">
    <location>
        <begin position="21"/>
        <end position="44"/>
    </location>
</feature>
<keyword evidence="1" id="KW-0812">Transmembrane</keyword>
<proteinExistence type="predicted"/>